<organism evidence="2">
    <name type="scientific">Chlorella variabilis</name>
    <name type="common">Green alga</name>
    <dbReference type="NCBI Taxonomy" id="554065"/>
    <lineage>
        <taxon>Eukaryota</taxon>
        <taxon>Viridiplantae</taxon>
        <taxon>Chlorophyta</taxon>
        <taxon>core chlorophytes</taxon>
        <taxon>Trebouxiophyceae</taxon>
        <taxon>Chlorellales</taxon>
        <taxon>Chlorellaceae</taxon>
        <taxon>Chlorella clade</taxon>
        <taxon>Chlorella</taxon>
    </lineage>
</organism>
<dbReference type="STRING" id="554065.E1Z8T6"/>
<dbReference type="GeneID" id="17356916"/>
<sequence length="147" mass="16011">MALRQLAQRLGLARGAGLLRPFSTAPSVYDKMVQLTIVDYSGRRHVVRGLEGQSVVDVIEGHMDSLGEEALCLSPEGRDTRETHIKLPNELLAAFPPHTGDDARFLAEIAEPKAVDAHSRLGSKVTLSKELDGTVLALAQVYPWKSL</sequence>
<dbReference type="OrthoDB" id="268593at2759"/>
<dbReference type="eggNOG" id="KOG3309">
    <property type="taxonomic scope" value="Eukaryota"/>
</dbReference>
<name>E1Z8T6_CHLVA</name>
<dbReference type="EMBL" id="GL433839">
    <property type="protein sequence ID" value="EFN57664.1"/>
    <property type="molecule type" value="Genomic_DNA"/>
</dbReference>
<dbReference type="RefSeq" id="XP_005849766.1">
    <property type="nucleotide sequence ID" value="XM_005849704.1"/>
</dbReference>
<reference evidence="1 2" key="1">
    <citation type="journal article" date="2010" name="Plant Cell">
        <title>The Chlorella variabilis NC64A genome reveals adaptation to photosymbiosis, coevolution with viruses, and cryptic sex.</title>
        <authorList>
            <person name="Blanc G."/>
            <person name="Duncan G."/>
            <person name="Agarkova I."/>
            <person name="Borodovsky M."/>
            <person name="Gurnon J."/>
            <person name="Kuo A."/>
            <person name="Lindquist E."/>
            <person name="Lucas S."/>
            <person name="Pangilinan J."/>
            <person name="Polle J."/>
            <person name="Salamov A."/>
            <person name="Terry A."/>
            <person name="Yamada T."/>
            <person name="Dunigan D.D."/>
            <person name="Grigoriev I.V."/>
            <person name="Claverie J.M."/>
            <person name="Van Etten J.L."/>
        </authorList>
    </citation>
    <scope>NUCLEOTIDE SEQUENCE [LARGE SCALE GENOMIC DNA]</scope>
    <source>
        <strain evidence="1 2">NC64A</strain>
    </source>
</reference>
<dbReference type="Proteomes" id="UP000008141">
    <property type="component" value="Unassembled WGS sequence"/>
</dbReference>
<dbReference type="AlphaFoldDB" id="E1Z8T6"/>
<dbReference type="OMA" id="RGQVNKH"/>
<dbReference type="FunCoup" id="E1Z8T6">
    <property type="interactions" value="409"/>
</dbReference>
<evidence type="ECO:0000313" key="2">
    <source>
        <dbReference type="Proteomes" id="UP000008141"/>
    </source>
</evidence>
<accession>E1Z8T6</accession>
<proteinExistence type="predicted"/>
<evidence type="ECO:0000313" key="1">
    <source>
        <dbReference type="EMBL" id="EFN57664.1"/>
    </source>
</evidence>
<dbReference type="Gene3D" id="3.10.20.30">
    <property type="match status" value="1"/>
</dbReference>
<dbReference type="KEGG" id="cvr:CHLNCDRAFT_142814"/>
<protein>
    <submittedName>
        <fullName evidence="1">Uncharacterized protein</fullName>
    </submittedName>
</protein>
<dbReference type="InParanoid" id="E1Z8T6"/>
<gene>
    <name evidence="1" type="ORF">CHLNCDRAFT_142814</name>
</gene>
<keyword evidence="2" id="KW-1185">Reference proteome</keyword>
<dbReference type="InterPro" id="IPR012675">
    <property type="entry name" value="Beta-grasp_dom_sf"/>
</dbReference>